<organism evidence="1 2">
    <name type="scientific">Batillaria attramentaria</name>
    <dbReference type="NCBI Taxonomy" id="370345"/>
    <lineage>
        <taxon>Eukaryota</taxon>
        <taxon>Metazoa</taxon>
        <taxon>Spiralia</taxon>
        <taxon>Lophotrochozoa</taxon>
        <taxon>Mollusca</taxon>
        <taxon>Gastropoda</taxon>
        <taxon>Caenogastropoda</taxon>
        <taxon>Sorbeoconcha</taxon>
        <taxon>Cerithioidea</taxon>
        <taxon>Batillariidae</taxon>
        <taxon>Batillaria</taxon>
    </lineage>
</organism>
<proteinExistence type="predicted"/>
<comment type="caution">
    <text evidence="1">The sequence shown here is derived from an EMBL/GenBank/DDBJ whole genome shotgun (WGS) entry which is preliminary data.</text>
</comment>
<dbReference type="Proteomes" id="UP001519460">
    <property type="component" value="Unassembled WGS sequence"/>
</dbReference>
<name>A0ABD0L8Y3_9CAEN</name>
<protein>
    <submittedName>
        <fullName evidence="1">Uncharacterized protein</fullName>
    </submittedName>
</protein>
<dbReference type="EMBL" id="JACVVK020000070">
    <property type="protein sequence ID" value="KAK7496016.1"/>
    <property type="molecule type" value="Genomic_DNA"/>
</dbReference>
<reference evidence="1 2" key="1">
    <citation type="journal article" date="2023" name="Sci. Data">
        <title>Genome assembly of the Korean intertidal mud-creeper Batillaria attramentaria.</title>
        <authorList>
            <person name="Patra A.K."/>
            <person name="Ho P.T."/>
            <person name="Jun S."/>
            <person name="Lee S.J."/>
            <person name="Kim Y."/>
            <person name="Won Y.J."/>
        </authorList>
    </citation>
    <scope>NUCLEOTIDE SEQUENCE [LARGE SCALE GENOMIC DNA]</scope>
    <source>
        <strain evidence="1">Wonlab-2016</strain>
    </source>
</reference>
<evidence type="ECO:0000313" key="1">
    <source>
        <dbReference type="EMBL" id="KAK7496016.1"/>
    </source>
</evidence>
<sequence>MQAVEEEDTDYSESSAPPRRGLIGFIEKLRHPEASFWPIKKHHATFKSCTGGILGGLVDSGGLLDIRFSQGNHFGCTDCLLPFFFSLASGATADRGTFTAPCSLNVHGYQDNRR</sequence>
<accession>A0ABD0L8Y3</accession>
<gene>
    <name evidence="1" type="ORF">BaRGS_00012717</name>
</gene>
<evidence type="ECO:0000313" key="2">
    <source>
        <dbReference type="Proteomes" id="UP001519460"/>
    </source>
</evidence>
<keyword evidence="2" id="KW-1185">Reference proteome</keyword>
<dbReference type="AlphaFoldDB" id="A0ABD0L8Y3"/>